<evidence type="ECO:0000256" key="1">
    <source>
        <dbReference type="SAM" id="MobiDB-lite"/>
    </source>
</evidence>
<protein>
    <submittedName>
        <fullName evidence="2">Uncharacterized protein</fullName>
    </submittedName>
</protein>
<comment type="caution">
    <text evidence="2">The sequence shown here is derived from an EMBL/GenBank/DDBJ whole genome shotgun (WGS) entry which is preliminary data.</text>
</comment>
<name>A0A2A2LHT7_9BILA</name>
<dbReference type="EMBL" id="LIAE01006737">
    <property type="protein sequence ID" value="PAV85762.1"/>
    <property type="molecule type" value="Genomic_DNA"/>
</dbReference>
<keyword evidence="3" id="KW-1185">Reference proteome</keyword>
<evidence type="ECO:0000313" key="2">
    <source>
        <dbReference type="EMBL" id="PAV85762.1"/>
    </source>
</evidence>
<feature type="compositionally biased region" description="Polar residues" evidence="1">
    <location>
        <begin position="79"/>
        <end position="97"/>
    </location>
</feature>
<proteinExistence type="predicted"/>
<organism evidence="2 3">
    <name type="scientific">Diploscapter pachys</name>
    <dbReference type="NCBI Taxonomy" id="2018661"/>
    <lineage>
        <taxon>Eukaryota</taxon>
        <taxon>Metazoa</taxon>
        <taxon>Ecdysozoa</taxon>
        <taxon>Nematoda</taxon>
        <taxon>Chromadorea</taxon>
        <taxon>Rhabditida</taxon>
        <taxon>Rhabditina</taxon>
        <taxon>Rhabditomorpha</taxon>
        <taxon>Rhabditoidea</taxon>
        <taxon>Rhabditidae</taxon>
        <taxon>Diploscapter</taxon>
    </lineage>
</organism>
<feature type="region of interest" description="Disordered" evidence="1">
    <location>
        <begin position="54"/>
        <end position="97"/>
    </location>
</feature>
<sequence length="97" mass="10525">MTVMHDDLAMPKHKYHGLELKQKLVDHVAAGNSVLQSVRKFDVPYRPPNAGIVSTEAEHYRSPTEVGPIAQSGRCDAPNASQKVSSRSQSDPQGASD</sequence>
<dbReference type="AlphaFoldDB" id="A0A2A2LHT7"/>
<dbReference type="Proteomes" id="UP000218231">
    <property type="component" value="Unassembled WGS sequence"/>
</dbReference>
<evidence type="ECO:0000313" key="3">
    <source>
        <dbReference type="Proteomes" id="UP000218231"/>
    </source>
</evidence>
<gene>
    <name evidence="2" type="ORF">WR25_21830</name>
</gene>
<accession>A0A2A2LHT7</accession>
<reference evidence="2 3" key="1">
    <citation type="journal article" date="2017" name="Curr. Biol.">
        <title>Genome architecture and evolution of a unichromosomal asexual nematode.</title>
        <authorList>
            <person name="Fradin H."/>
            <person name="Zegar C."/>
            <person name="Gutwein M."/>
            <person name="Lucas J."/>
            <person name="Kovtun M."/>
            <person name="Corcoran D."/>
            <person name="Baugh L.R."/>
            <person name="Kiontke K."/>
            <person name="Gunsalus K."/>
            <person name="Fitch D.H."/>
            <person name="Piano F."/>
        </authorList>
    </citation>
    <scope>NUCLEOTIDE SEQUENCE [LARGE SCALE GENOMIC DNA]</scope>
    <source>
        <strain evidence="2">PF1309</strain>
    </source>
</reference>